<dbReference type="PANTHER" id="PTHR35024:SF4">
    <property type="entry name" value="POLYMER-FORMING CYTOSKELETAL PROTEIN"/>
    <property type="match status" value="1"/>
</dbReference>
<feature type="compositionally biased region" description="Basic and acidic residues" evidence="1">
    <location>
        <begin position="174"/>
        <end position="183"/>
    </location>
</feature>
<evidence type="ECO:0000256" key="1">
    <source>
        <dbReference type="SAM" id="MobiDB-lite"/>
    </source>
</evidence>
<gene>
    <name evidence="2" type="ORF">METZ01_LOCUS179457</name>
</gene>
<feature type="non-terminal residue" evidence="2">
    <location>
        <position position="1"/>
    </location>
</feature>
<protein>
    <recommendedName>
        <fullName evidence="3">Polymer-forming cytoskeletal protein</fullName>
    </recommendedName>
</protein>
<evidence type="ECO:0008006" key="3">
    <source>
        <dbReference type="Google" id="ProtNLM"/>
    </source>
</evidence>
<dbReference type="EMBL" id="UINC01034961">
    <property type="protein sequence ID" value="SVB26603.1"/>
    <property type="molecule type" value="Genomic_DNA"/>
</dbReference>
<feature type="region of interest" description="Disordered" evidence="1">
    <location>
        <begin position="174"/>
        <end position="198"/>
    </location>
</feature>
<dbReference type="AlphaFoldDB" id="A0A382CMT8"/>
<name>A0A382CMT8_9ZZZZ</name>
<dbReference type="Pfam" id="PF04519">
    <property type="entry name" value="Bactofilin"/>
    <property type="match status" value="1"/>
</dbReference>
<reference evidence="2" key="1">
    <citation type="submission" date="2018-05" db="EMBL/GenBank/DDBJ databases">
        <authorList>
            <person name="Lanie J.A."/>
            <person name="Ng W.-L."/>
            <person name="Kazmierczak K.M."/>
            <person name="Andrzejewski T.M."/>
            <person name="Davidsen T.M."/>
            <person name="Wayne K.J."/>
            <person name="Tettelin H."/>
            <person name="Glass J.I."/>
            <person name="Rusch D."/>
            <person name="Podicherti R."/>
            <person name="Tsui H.-C.T."/>
            <person name="Winkler M.E."/>
        </authorList>
    </citation>
    <scope>NUCLEOTIDE SEQUENCE</scope>
</reference>
<dbReference type="PANTHER" id="PTHR35024">
    <property type="entry name" value="HYPOTHETICAL CYTOSOLIC PROTEIN"/>
    <property type="match status" value="1"/>
</dbReference>
<proteinExistence type="predicted"/>
<dbReference type="InterPro" id="IPR007607">
    <property type="entry name" value="BacA/B"/>
</dbReference>
<accession>A0A382CMT8</accession>
<sequence>VPTGAPFSVAPPPRPGYIDNSSINRHLAAVFLADTATGIDYMLGKKDNGAVAGGQTLNTIIGRGTIFEGVMKVDNSVRIDGLFKGELSCSGALTISQSGEAYAHLEGLDIYINGVVRGTVRAEKVRLDSQARFIGDVYTGALSVSEGAVFHGSCSMESAAAEVKESKKRDANVLTMDGKRDETTQSLEVTDEARAAQT</sequence>
<organism evidence="2">
    <name type="scientific">marine metagenome</name>
    <dbReference type="NCBI Taxonomy" id="408172"/>
    <lineage>
        <taxon>unclassified sequences</taxon>
        <taxon>metagenomes</taxon>
        <taxon>ecological metagenomes</taxon>
    </lineage>
</organism>
<evidence type="ECO:0000313" key="2">
    <source>
        <dbReference type="EMBL" id="SVB26603.1"/>
    </source>
</evidence>